<dbReference type="EMBL" id="JAUTXY010000006">
    <property type="protein sequence ID" value="MEE2058836.1"/>
    <property type="molecule type" value="Genomic_DNA"/>
</dbReference>
<organism evidence="1 2">
    <name type="scientific">Rhodococcus artemisiae</name>
    <dbReference type="NCBI Taxonomy" id="714159"/>
    <lineage>
        <taxon>Bacteria</taxon>
        <taxon>Bacillati</taxon>
        <taxon>Actinomycetota</taxon>
        <taxon>Actinomycetes</taxon>
        <taxon>Mycobacteriales</taxon>
        <taxon>Nocardiaceae</taxon>
        <taxon>Rhodococcus</taxon>
    </lineage>
</organism>
<gene>
    <name evidence="1" type="ORF">Q7514_15040</name>
</gene>
<proteinExistence type="predicted"/>
<accession>A0ABU7LBB6</accession>
<dbReference type="SUPFAM" id="SSF51445">
    <property type="entry name" value="(Trans)glycosidases"/>
    <property type="match status" value="1"/>
</dbReference>
<dbReference type="RefSeq" id="WP_330134078.1">
    <property type="nucleotide sequence ID" value="NZ_JAUTXY010000006.1"/>
</dbReference>
<comment type="caution">
    <text evidence="1">The sequence shown here is derived from an EMBL/GenBank/DDBJ whole genome shotgun (WGS) entry which is preliminary data.</text>
</comment>
<dbReference type="Proteomes" id="UP001336020">
    <property type="component" value="Unassembled WGS sequence"/>
</dbReference>
<reference evidence="1 2" key="1">
    <citation type="submission" date="2023-07" db="EMBL/GenBank/DDBJ databases">
        <authorList>
            <person name="Girao M."/>
            <person name="Carvalho M.F."/>
        </authorList>
    </citation>
    <scope>NUCLEOTIDE SEQUENCE [LARGE SCALE GENOMIC DNA]</scope>
    <source>
        <strain evidence="1 2">YIM65754</strain>
    </source>
</reference>
<sequence length="318" mass="34000">MIFGIWPGVVAADLVDFHPPECPPEDSVASLTAIRELQGDAPAFYVRCYRHFGAGAQRSPGATRTPEQPEVYAGDGRLIDLVACYQSAVPDPDGFGEFVREAVRDVAAWGGGKVQIGEELNMPSPQDGGSPGWFDAVAVGIAAALDERERLGVGVEIGVNSAGMAAPAFWGQMARSIGPDLLGSLDYIGLDAFPDVFHPVPHDRLAGAVTFLLDRFRSVTSEVRVPASTPIHITETGWPTGTDRDEATQREVLETVAAAVLDADVGVTAYEFFGLRDGRTDAGWTGRFGLLRDDYTPKPAFDAIRGLIARRGASRSWA</sequence>
<evidence type="ECO:0008006" key="3">
    <source>
        <dbReference type="Google" id="ProtNLM"/>
    </source>
</evidence>
<dbReference type="InterPro" id="IPR017853">
    <property type="entry name" value="GH"/>
</dbReference>
<evidence type="ECO:0000313" key="1">
    <source>
        <dbReference type="EMBL" id="MEE2058836.1"/>
    </source>
</evidence>
<dbReference type="Gene3D" id="3.20.20.80">
    <property type="entry name" value="Glycosidases"/>
    <property type="match status" value="1"/>
</dbReference>
<evidence type="ECO:0000313" key="2">
    <source>
        <dbReference type="Proteomes" id="UP001336020"/>
    </source>
</evidence>
<keyword evidence="2" id="KW-1185">Reference proteome</keyword>
<name>A0ABU7LBB6_9NOCA</name>
<protein>
    <recommendedName>
        <fullName evidence="3">Glycosyl hydrolase family 17</fullName>
    </recommendedName>
</protein>